<comment type="caution">
    <text evidence="5">The sequence shown here is derived from an EMBL/GenBank/DDBJ whole genome shotgun (WGS) entry which is preliminary data.</text>
</comment>
<organism evidence="5 6">
    <name type="scientific">Aldrovandia affinis</name>
    <dbReference type="NCBI Taxonomy" id="143900"/>
    <lineage>
        <taxon>Eukaryota</taxon>
        <taxon>Metazoa</taxon>
        <taxon>Chordata</taxon>
        <taxon>Craniata</taxon>
        <taxon>Vertebrata</taxon>
        <taxon>Euteleostomi</taxon>
        <taxon>Actinopterygii</taxon>
        <taxon>Neopterygii</taxon>
        <taxon>Teleostei</taxon>
        <taxon>Notacanthiformes</taxon>
        <taxon>Halosauridae</taxon>
        <taxon>Aldrovandia</taxon>
    </lineage>
</organism>
<feature type="compositionally biased region" description="Pro residues" evidence="3">
    <location>
        <begin position="234"/>
        <end position="245"/>
    </location>
</feature>
<evidence type="ECO:0000256" key="1">
    <source>
        <dbReference type="ARBA" id="ARBA00022884"/>
    </source>
</evidence>
<dbReference type="InterPro" id="IPR000504">
    <property type="entry name" value="RRM_dom"/>
</dbReference>
<dbReference type="Pfam" id="PF00076">
    <property type="entry name" value="RRM_1"/>
    <property type="match status" value="1"/>
</dbReference>
<keyword evidence="1 2" id="KW-0694">RNA-binding</keyword>
<gene>
    <name evidence="5" type="ORF">AAFF_G00319200</name>
</gene>
<dbReference type="Pfam" id="PF14709">
    <property type="entry name" value="DND1_DSRM"/>
    <property type="match status" value="1"/>
</dbReference>
<reference evidence="5" key="1">
    <citation type="journal article" date="2023" name="Science">
        <title>Genome structures resolve the early diversification of teleost fishes.</title>
        <authorList>
            <person name="Parey E."/>
            <person name="Louis A."/>
            <person name="Montfort J."/>
            <person name="Bouchez O."/>
            <person name="Roques C."/>
            <person name="Iampietro C."/>
            <person name="Lluch J."/>
            <person name="Castinel A."/>
            <person name="Donnadieu C."/>
            <person name="Desvignes T."/>
            <person name="Floi Bucao C."/>
            <person name="Jouanno E."/>
            <person name="Wen M."/>
            <person name="Mejri S."/>
            <person name="Dirks R."/>
            <person name="Jansen H."/>
            <person name="Henkel C."/>
            <person name="Chen W.J."/>
            <person name="Zahm M."/>
            <person name="Cabau C."/>
            <person name="Klopp C."/>
            <person name="Thompson A.W."/>
            <person name="Robinson-Rechavi M."/>
            <person name="Braasch I."/>
            <person name="Lecointre G."/>
            <person name="Bobe J."/>
            <person name="Postlethwait J.H."/>
            <person name="Berthelot C."/>
            <person name="Roest Crollius H."/>
            <person name="Guiguen Y."/>
        </authorList>
    </citation>
    <scope>NUCLEOTIDE SEQUENCE</scope>
    <source>
        <strain evidence="5">NC1722</strain>
    </source>
</reference>
<dbReference type="InterPro" id="IPR012677">
    <property type="entry name" value="Nucleotide-bd_a/b_plait_sf"/>
</dbReference>
<protein>
    <recommendedName>
        <fullName evidence="4">RRM domain-containing protein</fullName>
    </recommendedName>
</protein>
<feature type="domain" description="RRM" evidence="4">
    <location>
        <begin position="53"/>
        <end position="131"/>
    </location>
</feature>
<dbReference type="PROSITE" id="PS50102">
    <property type="entry name" value="RRM"/>
    <property type="match status" value="1"/>
</dbReference>
<dbReference type="Gene3D" id="3.30.70.330">
    <property type="match status" value="1"/>
</dbReference>
<feature type="region of interest" description="Disordered" evidence="3">
    <location>
        <begin position="216"/>
        <end position="250"/>
    </location>
</feature>
<evidence type="ECO:0000256" key="2">
    <source>
        <dbReference type="PROSITE-ProRule" id="PRU00176"/>
    </source>
</evidence>
<keyword evidence="6" id="KW-1185">Reference proteome</keyword>
<evidence type="ECO:0000256" key="3">
    <source>
        <dbReference type="SAM" id="MobiDB-lite"/>
    </source>
</evidence>
<proteinExistence type="predicted"/>
<dbReference type="GO" id="GO:0003723">
    <property type="term" value="F:RNA binding"/>
    <property type="evidence" value="ECO:0007669"/>
    <property type="project" value="UniProtKB-UniRule"/>
</dbReference>
<sequence length="334" mass="37370">METQQNQVLNPESLAALEFWVQKTATKLVQVNGQRKYGGPPPGWNGPAPGPGCEVFISQIPRDVYEDKLIPLFQRAGSLYEFRLMMNFSGQNRGFAYAKYGDPQSAAAAIRFLHRHELQQGAQLAVRRSTEKRQLSLGDLPTSVDQERLLRVLRGLSEGVEAVFLKCEKGGKKNTASVHYTTHYTASMAKKVLCEAFRKKFGITITVKWLSFSTKPRQDEEDQGEMSPTLRSFPKPPPKPRPQPPRHALAPPDAMALLRRVCELFKVGAPLYDLQYLHTGSNGFLYFAYRVVIPDIPLPFTGVAQILPGTSAPTLRDEVQRTAAERVLKCIFQA</sequence>
<dbReference type="EMBL" id="JAINUG010000048">
    <property type="protein sequence ID" value="KAJ8405447.1"/>
    <property type="molecule type" value="Genomic_DNA"/>
</dbReference>
<accession>A0AAD7WQE1</accession>
<evidence type="ECO:0000313" key="6">
    <source>
        <dbReference type="Proteomes" id="UP001221898"/>
    </source>
</evidence>
<dbReference type="InterPro" id="IPR035979">
    <property type="entry name" value="RBD_domain_sf"/>
</dbReference>
<evidence type="ECO:0000259" key="4">
    <source>
        <dbReference type="PROSITE" id="PS50102"/>
    </source>
</evidence>
<name>A0AAD7WQE1_9TELE</name>
<dbReference type="Proteomes" id="UP001221898">
    <property type="component" value="Unassembled WGS sequence"/>
</dbReference>
<dbReference type="AlphaFoldDB" id="A0AAD7WQE1"/>
<dbReference type="SMART" id="SM00360">
    <property type="entry name" value="RRM"/>
    <property type="match status" value="2"/>
</dbReference>
<dbReference type="PANTHER" id="PTHR21245">
    <property type="entry name" value="HETEROGENEOUS NUCLEAR RIBONUCLEOPROTEIN"/>
    <property type="match status" value="1"/>
</dbReference>
<evidence type="ECO:0000313" key="5">
    <source>
        <dbReference type="EMBL" id="KAJ8405447.1"/>
    </source>
</evidence>
<dbReference type="SUPFAM" id="SSF54928">
    <property type="entry name" value="RNA-binding domain, RBD"/>
    <property type="match status" value="1"/>
</dbReference>